<accession>A0AAE4CY82</accession>
<dbReference type="Proteomes" id="UP001183629">
    <property type="component" value="Unassembled WGS sequence"/>
</dbReference>
<organism evidence="2 3">
    <name type="scientific">Catenuloplanes niger</name>
    <dbReference type="NCBI Taxonomy" id="587534"/>
    <lineage>
        <taxon>Bacteria</taxon>
        <taxon>Bacillati</taxon>
        <taxon>Actinomycetota</taxon>
        <taxon>Actinomycetes</taxon>
        <taxon>Micromonosporales</taxon>
        <taxon>Micromonosporaceae</taxon>
        <taxon>Catenuloplanes</taxon>
    </lineage>
</organism>
<reference evidence="2 3" key="1">
    <citation type="submission" date="2023-07" db="EMBL/GenBank/DDBJ databases">
        <title>Sequencing the genomes of 1000 actinobacteria strains.</title>
        <authorList>
            <person name="Klenk H.-P."/>
        </authorList>
    </citation>
    <scope>NUCLEOTIDE SEQUENCE [LARGE SCALE GENOMIC DNA]</scope>
    <source>
        <strain evidence="2 3">DSM 44711</strain>
    </source>
</reference>
<keyword evidence="3" id="KW-1185">Reference proteome</keyword>
<evidence type="ECO:0000256" key="1">
    <source>
        <dbReference type="SAM" id="MobiDB-lite"/>
    </source>
</evidence>
<feature type="compositionally biased region" description="Low complexity" evidence="1">
    <location>
        <begin position="1"/>
        <end position="19"/>
    </location>
</feature>
<evidence type="ECO:0000313" key="3">
    <source>
        <dbReference type="Proteomes" id="UP001183629"/>
    </source>
</evidence>
<comment type="caution">
    <text evidence="2">The sequence shown here is derived from an EMBL/GenBank/DDBJ whole genome shotgun (WGS) entry which is preliminary data.</text>
</comment>
<feature type="compositionally biased region" description="Polar residues" evidence="1">
    <location>
        <begin position="104"/>
        <end position="131"/>
    </location>
</feature>
<feature type="region of interest" description="Disordered" evidence="1">
    <location>
        <begin position="1"/>
        <end position="143"/>
    </location>
</feature>
<sequence length="143" mass="14228">MSPGASAGPGPGAASAHAPLRPGERRQAGADVPRSALAAGPRGGTVRAGKQSEAAWNPGPAARVPVRHIPASGAGRQGMGITGGDHIRRDAMRRSGRDGMRRTGGNSVARTSRNAPAWTSGNAPARTSGNSVARTGAGRGGVR</sequence>
<protein>
    <submittedName>
        <fullName evidence="2">Uncharacterized protein</fullName>
    </submittedName>
</protein>
<name>A0AAE4CY82_9ACTN</name>
<proteinExistence type="predicted"/>
<feature type="compositionally biased region" description="Basic and acidic residues" evidence="1">
    <location>
        <begin position="85"/>
        <end position="101"/>
    </location>
</feature>
<gene>
    <name evidence="2" type="ORF">J2S44_005809</name>
</gene>
<evidence type="ECO:0000313" key="2">
    <source>
        <dbReference type="EMBL" id="MDR7325559.1"/>
    </source>
</evidence>
<dbReference type="EMBL" id="JAVDYC010000001">
    <property type="protein sequence ID" value="MDR7325559.1"/>
    <property type="molecule type" value="Genomic_DNA"/>
</dbReference>
<dbReference type="AlphaFoldDB" id="A0AAE4CY82"/>